<organism evidence="3 4">
    <name type="scientific">Endozoicomonas lisbonensis</name>
    <dbReference type="NCBI Taxonomy" id="3120522"/>
    <lineage>
        <taxon>Bacteria</taxon>
        <taxon>Pseudomonadati</taxon>
        <taxon>Pseudomonadota</taxon>
        <taxon>Gammaproteobacteria</taxon>
        <taxon>Oceanospirillales</taxon>
        <taxon>Endozoicomonadaceae</taxon>
        <taxon>Endozoicomonas</taxon>
    </lineage>
</organism>
<evidence type="ECO:0000313" key="3">
    <source>
        <dbReference type="EMBL" id="MET4755152.1"/>
    </source>
</evidence>
<dbReference type="Proteomes" id="UP001549366">
    <property type="component" value="Unassembled WGS sequence"/>
</dbReference>
<evidence type="ECO:0000259" key="2">
    <source>
        <dbReference type="PROSITE" id="PS50234"/>
    </source>
</evidence>
<reference evidence="3 4" key="1">
    <citation type="submission" date="2024-06" db="EMBL/GenBank/DDBJ databases">
        <title>Genomic Encyclopedia of Type Strains, Phase V (KMG-V): Genome sequencing to study the core and pangenomes of soil and plant-associated prokaryotes.</title>
        <authorList>
            <person name="Whitman W."/>
        </authorList>
    </citation>
    <scope>NUCLEOTIDE SEQUENCE [LARGE SCALE GENOMIC DNA]</scope>
    <source>
        <strain evidence="3 4">NE40</strain>
    </source>
</reference>
<dbReference type="InterPro" id="IPR036465">
    <property type="entry name" value="vWFA_dom_sf"/>
</dbReference>
<dbReference type="PROSITE" id="PS50234">
    <property type="entry name" value="VWFA"/>
    <property type="match status" value="1"/>
</dbReference>
<dbReference type="PANTHER" id="PTHR22550">
    <property type="entry name" value="SPORE GERMINATION PROTEIN"/>
    <property type="match status" value="1"/>
</dbReference>
<gene>
    <name evidence="3" type="ORF">V5J35_000344</name>
</gene>
<feature type="transmembrane region" description="Helical" evidence="1">
    <location>
        <begin position="318"/>
        <end position="338"/>
    </location>
</feature>
<keyword evidence="1" id="KW-0472">Membrane</keyword>
<feature type="domain" description="VWFA" evidence="2">
    <location>
        <begin position="104"/>
        <end position="299"/>
    </location>
</feature>
<proteinExistence type="predicted"/>
<dbReference type="SMART" id="SM00327">
    <property type="entry name" value="VWA"/>
    <property type="match status" value="1"/>
</dbReference>
<dbReference type="PANTHER" id="PTHR22550:SF18">
    <property type="entry name" value="VWFA DOMAIN-CONTAINING PROTEIN"/>
    <property type="match status" value="1"/>
</dbReference>
<evidence type="ECO:0000256" key="1">
    <source>
        <dbReference type="SAM" id="Phobius"/>
    </source>
</evidence>
<dbReference type="Gene3D" id="3.40.50.410">
    <property type="entry name" value="von Willebrand factor, type A domain"/>
    <property type="match status" value="1"/>
</dbReference>
<dbReference type="RefSeq" id="WP_354009605.1">
    <property type="nucleotide sequence ID" value="NZ_JBEWTA010000001.1"/>
</dbReference>
<keyword evidence="1" id="KW-1133">Transmembrane helix</keyword>
<dbReference type="SUPFAM" id="SSF53300">
    <property type="entry name" value="vWA-like"/>
    <property type="match status" value="1"/>
</dbReference>
<sequence>MSEIILLLKSISFGWQPLLLLLPLPWLAARWLPLYRPPRLALRIPQLQKLLALPISHQTGARQSAPPAWSERLLRSLIWILVVVAAAQPYRLGPPIEHIEVSREILLALDVSGSMDIRDIFIEEFAEEQRISRMDSVQRVVNQFLQERETERFGLAVFGSQAFPYVPFTSDTALLQQKTDEIYPGIAGEQTAIGDALGVAITLFEQSNVPEKVVILLTDGSDTASSLPPQAAARLAADHDVTVHAIAFGQVDPGEGINQRASQEEIIDLQMLETIAGMTGGQVFVGDNHDSLQGIFEELDSLLVSDNDPQYWSQHEFLFHYPLALAALMFALLALLSLNNTLHRRKEA</sequence>
<accession>A0ABV2SBK8</accession>
<dbReference type="InterPro" id="IPR002035">
    <property type="entry name" value="VWF_A"/>
</dbReference>
<dbReference type="Pfam" id="PF00092">
    <property type="entry name" value="VWA"/>
    <property type="match status" value="1"/>
</dbReference>
<comment type="caution">
    <text evidence="3">The sequence shown here is derived from an EMBL/GenBank/DDBJ whole genome shotgun (WGS) entry which is preliminary data.</text>
</comment>
<keyword evidence="4" id="KW-1185">Reference proteome</keyword>
<protein>
    <submittedName>
        <fullName evidence="3">Ca-activated chloride channel family protein</fullName>
    </submittedName>
</protein>
<dbReference type="EMBL" id="JBEWTB010000002">
    <property type="protein sequence ID" value="MET4755152.1"/>
    <property type="molecule type" value="Genomic_DNA"/>
</dbReference>
<evidence type="ECO:0000313" key="4">
    <source>
        <dbReference type="Proteomes" id="UP001549366"/>
    </source>
</evidence>
<dbReference type="InterPro" id="IPR050768">
    <property type="entry name" value="UPF0353/GerABKA_families"/>
</dbReference>
<name>A0ABV2SBK8_9GAMM</name>
<keyword evidence="1" id="KW-0812">Transmembrane</keyword>